<gene>
    <name evidence="2" type="ORF">AQUSIP_03550</name>
</gene>
<dbReference type="AlphaFoldDB" id="A0A5E4PDQ3"/>
<name>A0A5E4PDQ3_9COXI</name>
<sequence length="117" mass="13196">MTRIIIICLTCFSLLACATTSPRVQSELNQGKRYFEQGYYKRAMHELLPIACDGNAEAQYAVGYMYYYGLGVAQDTDVGHFWIMRSASKGYPPAIKALEMIEVSKKSNRPSPWKKTG</sequence>
<dbReference type="SUPFAM" id="SSF81901">
    <property type="entry name" value="HCP-like"/>
    <property type="match status" value="1"/>
</dbReference>
<dbReference type="InterPro" id="IPR006597">
    <property type="entry name" value="Sel1-like"/>
</dbReference>
<dbReference type="Gene3D" id="1.25.40.10">
    <property type="entry name" value="Tetratricopeptide repeat domain"/>
    <property type="match status" value="1"/>
</dbReference>
<evidence type="ECO:0008006" key="4">
    <source>
        <dbReference type="Google" id="ProtNLM"/>
    </source>
</evidence>
<dbReference type="InterPro" id="IPR011990">
    <property type="entry name" value="TPR-like_helical_dom_sf"/>
</dbReference>
<organism evidence="2 3">
    <name type="scientific">Aquicella siphonis</name>
    <dbReference type="NCBI Taxonomy" id="254247"/>
    <lineage>
        <taxon>Bacteria</taxon>
        <taxon>Pseudomonadati</taxon>
        <taxon>Pseudomonadota</taxon>
        <taxon>Gammaproteobacteria</taxon>
        <taxon>Legionellales</taxon>
        <taxon>Coxiellaceae</taxon>
        <taxon>Aquicella</taxon>
    </lineage>
</organism>
<feature type="chain" id="PRO_5022882867" description="Secretory immunoglobulin A-binding protein EsiB" evidence="1">
    <location>
        <begin position="19"/>
        <end position="117"/>
    </location>
</feature>
<reference evidence="2 3" key="1">
    <citation type="submission" date="2019-08" db="EMBL/GenBank/DDBJ databases">
        <authorList>
            <person name="Guy L."/>
        </authorList>
    </citation>
    <scope>NUCLEOTIDE SEQUENCE [LARGE SCALE GENOMIC DNA]</scope>
    <source>
        <strain evidence="2 3">SGT-108</strain>
    </source>
</reference>
<protein>
    <recommendedName>
        <fullName evidence="4">Secretory immunoglobulin A-binding protein EsiB</fullName>
    </recommendedName>
</protein>
<dbReference type="SMART" id="SM00671">
    <property type="entry name" value="SEL1"/>
    <property type="match status" value="1"/>
</dbReference>
<feature type="signal peptide" evidence="1">
    <location>
        <begin position="1"/>
        <end position="18"/>
    </location>
</feature>
<dbReference type="Proteomes" id="UP000324194">
    <property type="component" value="Chromosome 1"/>
</dbReference>
<dbReference type="KEGG" id="asip:AQUSIP_03550"/>
<dbReference type="RefSeq" id="WP_148338052.1">
    <property type="nucleotide sequence ID" value="NZ_LR699119.1"/>
</dbReference>
<accession>A0A5E4PDQ3</accession>
<proteinExistence type="predicted"/>
<keyword evidence="3" id="KW-1185">Reference proteome</keyword>
<dbReference type="PROSITE" id="PS51257">
    <property type="entry name" value="PROKAR_LIPOPROTEIN"/>
    <property type="match status" value="1"/>
</dbReference>
<dbReference type="OrthoDB" id="8561742at2"/>
<evidence type="ECO:0000256" key="1">
    <source>
        <dbReference type="SAM" id="SignalP"/>
    </source>
</evidence>
<evidence type="ECO:0000313" key="3">
    <source>
        <dbReference type="Proteomes" id="UP000324194"/>
    </source>
</evidence>
<dbReference type="EMBL" id="LR699119">
    <property type="protein sequence ID" value="VVC75079.1"/>
    <property type="molecule type" value="Genomic_DNA"/>
</dbReference>
<evidence type="ECO:0000313" key="2">
    <source>
        <dbReference type="EMBL" id="VVC75079.1"/>
    </source>
</evidence>
<keyword evidence="1" id="KW-0732">Signal</keyword>